<evidence type="ECO:0000259" key="3">
    <source>
        <dbReference type="PROSITE" id="PS50263"/>
    </source>
</evidence>
<dbReference type="PANTHER" id="PTHR23088:SF27">
    <property type="entry name" value="DEAMINATED GLUTATHIONE AMIDASE"/>
    <property type="match status" value="1"/>
</dbReference>
<dbReference type="OrthoDB" id="9811121at2"/>
<name>A4BGL8_9GAMM</name>
<evidence type="ECO:0000256" key="1">
    <source>
        <dbReference type="ARBA" id="ARBA00010613"/>
    </source>
</evidence>
<dbReference type="AlphaFoldDB" id="A4BGL8"/>
<accession>A4BGL8</accession>
<reference evidence="4 5" key="1">
    <citation type="submission" date="2006-02" db="EMBL/GenBank/DDBJ databases">
        <authorList>
            <person name="Pinhassi J."/>
            <person name="Pedros-Alio C."/>
            <person name="Ferriera S."/>
            <person name="Johnson J."/>
            <person name="Kravitz S."/>
            <person name="Halpern A."/>
            <person name="Remington K."/>
            <person name="Beeson K."/>
            <person name="Tran B."/>
            <person name="Rogers Y.-H."/>
            <person name="Friedman R."/>
            <person name="Venter J.C."/>
        </authorList>
    </citation>
    <scope>NUCLEOTIDE SEQUENCE [LARGE SCALE GENOMIC DNA]</scope>
    <source>
        <strain evidence="4 5">MED297</strain>
    </source>
</reference>
<dbReference type="EMBL" id="AAOE01000017">
    <property type="protein sequence ID" value="EAR08666.1"/>
    <property type="molecule type" value="Genomic_DNA"/>
</dbReference>
<evidence type="ECO:0000313" key="5">
    <source>
        <dbReference type="Proteomes" id="UP000005953"/>
    </source>
</evidence>
<comment type="similarity">
    <text evidence="1">Belongs to the carbon-nitrogen hydrolase superfamily. NIT1/NIT2 family.</text>
</comment>
<dbReference type="Pfam" id="PF00795">
    <property type="entry name" value="CN_hydrolase"/>
    <property type="match status" value="1"/>
</dbReference>
<dbReference type="InterPro" id="IPR001110">
    <property type="entry name" value="UPF0012_CS"/>
</dbReference>
<dbReference type="PROSITE" id="PS50263">
    <property type="entry name" value="CN_HYDROLASE"/>
    <property type="match status" value="1"/>
</dbReference>
<dbReference type="InterPro" id="IPR045254">
    <property type="entry name" value="Nit1/2_C-N_Hydrolase"/>
</dbReference>
<comment type="caution">
    <text evidence="4">The sequence shown here is derived from an EMBL/GenBank/DDBJ whole genome shotgun (WGS) entry which is preliminary data.</text>
</comment>
<dbReference type="InterPro" id="IPR036526">
    <property type="entry name" value="C-N_Hydrolase_sf"/>
</dbReference>
<protein>
    <submittedName>
        <fullName evidence="4">Predicted amidohydrolase</fullName>
    </submittedName>
</protein>
<dbReference type="HOGENOM" id="CLU_030130_1_2_6"/>
<keyword evidence="5" id="KW-1185">Reference proteome</keyword>
<dbReference type="Gene3D" id="3.60.110.10">
    <property type="entry name" value="Carbon-nitrogen hydrolase"/>
    <property type="match status" value="1"/>
</dbReference>
<dbReference type="GO" id="GO:0016811">
    <property type="term" value="F:hydrolase activity, acting on carbon-nitrogen (but not peptide) bonds, in linear amides"/>
    <property type="evidence" value="ECO:0007669"/>
    <property type="project" value="InterPro"/>
</dbReference>
<feature type="domain" description="CN hydrolase" evidence="3">
    <location>
        <begin position="5"/>
        <end position="265"/>
    </location>
</feature>
<organism evidence="4 5">
    <name type="scientific">Reinekea blandensis MED297</name>
    <dbReference type="NCBI Taxonomy" id="314283"/>
    <lineage>
        <taxon>Bacteria</taxon>
        <taxon>Pseudomonadati</taxon>
        <taxon>Pseudomonadota</taxon>
        <taxon>Gammaproteobacteria</taxon>
        <taxon>Oceanospirillales</taxon>
        <taxon>Saccharospirillaceae</taxon>
        <taxon>Reinekea</taxon>
    </lineage>
</organism>
<evidence type="ECO:0000256" key="2">
    <source>
        <dbReference type="ARBA" id="ARBA00022801"/>
    </source>
</evidence>
<keyword evidence="2 4" id="KW-0378">Hydrolase</keyword>
<evidence type="ECO:0000313" key="4">
    <source>
        <dbReference type="EMBL" id="EAR08666.1"/>
    </source>
</evidence>
<dbReference type="InterPro" id="IPR003010">
    <property type="entry name" value="C-N_Hydrolase"/>
</dbReference>
<dbReference type="CDD" id="cd07572">
    <property type="entry name" value="nit"/>
    <property type="match status" value="1"/>
</dbReference>
<dbReference type="PANTHER" id="PTHR23088">
    <property type="entry name" value="NITRILASE-RELATED"/>
    <property type="match status" value="1"/>
</dbReference>
<proteinExistence type="inferred from homology"/>
<dbReference type="PROSITE" id="PS01227">
    <property type="entry name" value="UPF0012"/>
    <property type="match status" value="1"/>
</dbReference>
<dbReference type="STRING" id="314283.MED297_14160"/>
<dbReference type="RefSeq" id="WP_008042793.1">
    <property type="nucleotide sequence ID" value="NZ_CH724149.1"/>
</dbReference>
<dbReference type="SUPFAM" id="SSF56317">
    <property type="entry name" value="Carbon-nitrogen hydrolase"/>
    <property type="match status" value="1"/>
</dbReference>
<dbReference type="Proteomes" id="UP000005953">
    <property type="component" value="Unassembled WGS sequence"/>
</dbReference>
<sequence>MTQPFTVCAVQMTSTDSLNDNLNWIDQQLANADLQDVQMLVLPETFALFGVKDQSALADQERAFDGSVGQAVRQWAKGYQVWIVAGTVPVMTDEDRLPRARCHVVDADGELVGFYDKIHLFDAEVGDRQGAYRESDSYSGGDKVVTLLTPWGRLGLSVCYDLRFPELFRALNDQGADFVTLPSAFTAKTGEAHWEPLCRARAIENGYSLIAVNQCGDHDAKRSTWGHSMIVDAWGRVESIGLDPGLAFFKLDPAADQVIRNTLPVNANRRL</sequence>
<gene>
    <name evidence="4" type="ORF">MED297_14160</name>
</gene>